<gene>
    <name evidence="1" type="ORF">OM076_13525</name>
</gene>
<organism evidence="1 2">
    <name type="scientific">Solirubrobacter ginsenosidimutans</name>
    <dbReference type="NCBI Taxonomy" id="490573"/>
    <lineage>
        <taxon>Bacteria</taxon>
        <taxon>Bacillati</taxon>
        <taxon>Actinomycetota</taxon>
        <taxon>Thermoleophilia</taxon>
        <taxon>Solirubrobacterales</taxon>
        <taxon>Solirubrobacteraceae</taxon>
        <taxon>Solirubrobacter</taxon>
    </lineage>
</organism>
<keyword evidence="2" id="KW-1185">Reference proteome</keyword>
<name>A0A9X3MRY8_9ACTN</name>
<proteinExistence type="predicted"/>
<dbReference type="EMBL" id="JAPDOD010000011">
    <property type="protein sequence ID" value="MDA0161292.1"/>
    <property type="molecule type" value="Genomic_DNA"/>
</dbReference>
<reference evidence="1" key="1">
    <citation type="submission" date="2022-10" db="EMBL/GenBank/DDBJ databases">
        <title>The WGS of Solirubrobacter ginsenosidimutans DSM 21036.</title>
        <authorList>
            <person name="Jiang Z."/>
        </authorList>
    </citation>
    <scope>NUCLEOTIDE SEQUENCE</scope>
    <source>
        <strain evidence="1">DSM 21036</strain>
    </source>
</reference>
<dbReference type="AlphaFoldDB" id="A0A9X3MRY8"/>
<comment type="caution">
    <text evidence="1">The sequence shown here is derived from an EMBL/GenBank/DDBJ whole genome shotgun (WGS) entry which is preliminary data.</text>
</comment>
<dbReference type="RefSeq" id="WP_270040493.1">
    <property type="nucleotide sequence ID" value="NZ_JAPDOD010000011.1"/>
</dbReference>
<dbReference type="Proteomes" id="UP001149140">
    <property type="component" value="Unassembled WGS sequence"/>
</dbReference>
<protein>
    <submittedName>
        <fullName evidence="1">Uncharacterized protein</fullName>
    </submittedName>
</protein>
<accession>A0A9X3MRY8</accession>
<evidence type="ECO:0000313" key="1">
    <source>
        <dbReference type="EMBL" id="MDA0161292.1"/>
    </source>
</evidence>
<evidence type="ECO:0000313" key="2">
    <source>
        <dbReference type="Proteomes" id="UP001149140"/>
    </source>
</evidence>
<sequence length="67" mass="6988">MTRDLNPILLALDRAAAALSEAASELTLAMLAAGATPLSHDAYVLSEAIEAEIVAVTMTRLRHTPSA</sequence>